<evidence type="ECO:0000313" key="2">
    <source>
        <dbReference type="Proteomes" id="UP000821865"/>
    </source>
</evidence>
<proteinExistence type="predicted"/>
<evidence type="ECO:0000313" key="1">
    <source>
        <dbReference type="EMBL" id="KAH7965961.1"/>
    </source>
</evidence>
<reference evidence="1" key="1">
    <citation type="submission" date="2020-05" db="EMBL/GenBank/DDBJ databases">
        <title>Large-scale comparative analyses of tick genomes elucidate their genetic diversity and vector capacities.</title>
        <authorList>
            <person name="Jia N."/>
            <person name="Wang J."/>
            <person name="Shi W."/>
            <person name="Du L."/>
            <person name="Sun Y."/>
            <person name="Zhan W."/>
            <person name="Jiang J."/>
            <person name="Wang Q."/>
            <person name="Zhang B."/>
            <person name="Ji P."/>
            <person name="Sakyi L.B."/>
            <person name="Cui X."/>
            <person name="Yuan T."/>
            <person name="Jiang B."/>
            <person name="Yang W."/>
            <person name="Lam T.T.-Y."/>
            <person name="Chang Q."/>
            <person name="Ding S."/>
            <person name="Wang X."/>
            <person name="Zhu J."/>
            <person name="Ruan X."/>
            <person name="Zhao L."/>
            <person name="Wei J."/>
            <person name="Que T."/>
            <person name="Du C."/>
            <person name="Cheng J."/>
            <person name="Dai P."/>
            <person name="Han X."/>
            <person name="Huang E."/>
            <person name="Gao Y."/>
            <person name="Liu J."/>
            <person name="Shao H."/>
            <person name="Ye R."/>
            <person name="Li L."/>
            <person name="Wei W."/>
            <person name="Wang X."/>
            <person name="Wang C."/>
            <person name="Yang T."/>
            <person name="Huo Q."/>
            <person name="Li W."/>
            <person name="Guo W."/>
            <person name="Chen H."/>
            <person name="Zhou L."/>
            <person name="Ni X."/>
            <person name="Tian J."/>
            <person name="Zhou Y."/>
            <person name="Sheng Y."/>
            <person name="Liu T."/>
            <person name="Pan Y."/>
            <person name="Xia L."/>
            <person name="Li J."/>
            <person name="Zhao F."/>
            <person name="Cao W."/>
        </authorList>
    </citation>
    <scope>NUCLEOTIDE SEQUENCE</scope>
    <source>
        <strain evidence="1">Dsil-2018</strain>
    </source>
</reference>
<accession>A0ACB8DCX9</accession>
<dbReference type="Proteomes" id="UP000821865">
    <property type="component" value="Chromosome 2"/>
</dbReference>
<name>A0ACB8DCX9_DERSI</name>
<gene>
    <name evidence="1" type="ORF">HPB49_012321</name>
</gene>
<comment type="caution">
    <text evidence="1">The sequence shown here is derived from an EMBL/GenBank/DDBJ whole genome shotgun (WGS) entry which is preliminary data.</text>
</comment>
<dbReference type="EMBL" id="CM023471">
    <property type="protein sequence ID" value="KAH7965961.1"/>
    <property type="molecule type" value="Genomic_DNA"/>
</dbReference>
<organism evidence="1 2">
    <name type="scientific">Dermacentor silvarum</name>
    <name type="common">Tick</name>
    <dbReference type="NCBI Taxonomy" id="543639"/>
    <lineage>
        <taxon>Eukaryota</taxon>
        <taxon>Metazoa</taxon>
        <taxon>Ecdysozoa</taxon>
        <taxon>Arthropoda</taxon>
        <taxon>Chelicerata</taxon>
        <taxon>Arachnida</taxon>
        <taxon>Acari</taxon>
        <taxon>Parasitiformes</taxon>
        <taxon>Ixodida</taxon>
        <taxon>Ixodoidea</taxon>
        <taxon>Ixodidae</taxon>
        <taxon>Rhipicephalinae</taxon>
        <taxon>Dermacentor</taxon>
    </lineage>
</organism>
<keyword evidence="2" id="KW-1185">Reference proteome</keyword>
<sequence length="863" mass="96348">MCGANRRSYSPRPYGGEYMGEQATAEMTLGAEVFTAEHNRRAINAIGFGRRTTADGERVAQYRRRQNPPIVHRTEASEDEDMEIRESQGLLPAAEENEEDSEPWINVTSRAGRRRLQTRSTTPQLSQTPPKPVLRQSRPVMRKPRQPPLPADDYKLAVRPRNGLQLNKVIPGKLVDAITNEAKLQIGYTGFKIRIDEDQNILVLSTASEATASALSKMQKITIGATTYDIASYGISPDNSCKGVIYNIDHDTTPEMLLKRIQSPGYEVLTCRRLGNTTTMVITFLGKTVPYYIEFSGLLLRCYLYKRTVPHCRTCNETGHREDVCPRPPATPKCRECGTSLATEQHECHPRCSLCGGNHPTAAKTCPNRFLPPVNRRKPQQALRAGSSSPTPRGERSASRKSRSPKRRGAAQDLIATTDAIPWQDLEPWTFRKWQEGKQGSSAGHAAELAQAHAHIRRLTEENATLKAEISKVHAEFVALKDELLGRNSTTPTQSTSTPPPEKRKREEQPAHTVTSNPTPQRATAQPTTPQGVIPVQYATPQKAHQNPTWCAHHHPLITKMAPPQHICSKRGGSPGETTVWQWNCRGYKNKHGSLMQYIATSTRPPEIIALQETNTHVRLPGYVTYGTDTGDSLHTLVSKKLVAVQHHLQQSEPLAILLEIIPQATKKKGPMFVLNAYCRPKSTPSVLKQVLEQATHAAGNHPLLIVGDFNAAHPLCSYTYTNPRGNLLHKVIEDMDLTLVNDPRSSTRLGTSVTRDTNPDLTLTRNIPQACWTNLAEYLGSDHALLATTLHGLEYKARIGTARLTDWTKLREIREERATNEQSLQLQSIKDWITQLHQDLLISSCKPMDLCPQWEFTCDKFT</sequence>
<protein>
    <submittedName>
        <fullName evidence="1">Uncharacterized protein</fullName>
    </submittedName>
</protein>